<dbReference type="InterPro" id="IPR012677">
    <property type="entry name" value="Nucleotide-bd_a/b_plait_sf"/>
</dbReference>
<dbReference type="GO" id="GO:0003676">
    <property type="term" value="F:nucleic acid binding"/>
    <property type="evidence" value="ECO:0007669"/>
    <property type="project" value="InterPro"/>
</dbReference>
<feature type="region of interest" description="Disordered" evidence="1">
    <location>
        <begin position="1"/>
        <end position="120"/>
    </location>
</feature>
<dbReference type="SUPFAM" id="SSF54928">
    <property type="entry name" value="RNA-binding domain, RBD"/>
    <property type="match status" value="1"/>
</dbReference>
<evidence type="ECO:0000256" key="1">
    <source>
        <dbReference type="SAM" id="MobiDB-lite"/>
    </source>
</evidence>
<evidence type="ECO:0008006" key="4">
    <source>
        <dbReference type="Google" id="ProtNLM"/>
    </source>
</evidence>
<evidence type="ECO:0000313" key="2">
    <source>
        <dbReference type="EMBL" id="OLY83962.1"/>
    </source>
</evidence>
<organism evidence="2 3">
    <name type="scientific">Smittium mucronatum</name>
    <dbReference type="NCBI Taxonomy" id="133383"/>
    <lineage>
        <taxon>Eukaryota</taxon>
        <taxon>Fungi</taxon>
        <taxon>Fungi incertae sedis</taxon>
        <taxon>Zoopagomycota</taxon>
        <taxon>Kickxellomycotina</taxon>
        <taxon>Harpellomycetes</taxon>
        <taxon>Harpellales</taxon>
        <taxon>Legeriomycetaceae</taxon>
        <taxon>Smittium</taxon>
    </lineage>
</organism>
<feature type="compositionally biased region" description="Basic residues" evidence="1">
    <location>
        <begin position="63"/>
        <end position="78"/>
    </location>
</feature>
<sequence length="168" mass="19274">MEDKKLTKKQKKALKFRNKDSKEQEHFENEGENKAISDIKSDSSIEKQESGSEPNLNSNPERKSKKQNKTKSSSKKRDRSSTLTEPESETSTKKPLDSEPNSTADNADEPIGNEEQAGKKQRYIVFVGNLSYSTSAQDVKEFFKAASKYHYHHHQPFPPPNLFFFYIL</sequence>
<dbReference type="AlphaFoldDB" id="A0A1R0H447"/>
<accession>A0A1R0H447</accession>
<dbReference type="Proteomes" id="UP000187455">
    <property type="component" value="Unassembled WGS sequence"/>
</dbReference>
<dbReference type="Gene3D" id="3.30.70.330">
    <property type="match status" value="1"/>
</dbReference>
<dbReference type="InterPro" id="IPR035979">
    <property type="entry name" value="RBD_domain_sf"/>
</dbReference>
<feature type="compositionally biased region" description="Basic residues" evidence="1">
    <location>
        <begin position="1"/>
        <end position="16"/>
    </location>
</feature>
<reference evidence="2 3" key="1">
    <citation type="journal article" date="2016" name="Mol. Biol. Evol.">
        <title>Genome-Wide Survey of Gut Fungi (Harpellales) Reveals the First Horizontally Transferred Ubiquitin Gene from a Mosquito Host.</title>
        <authorList>
            <person name="Wang Y."/>
            <person name="White M.M."/>
            <person name="Kvist S."/>
            <person name="Moncalvo J.M."/>
        </authorList>
    </citation>
    <scope>NUCLEOTIDE SEQUENCE [LARGE SCALE GENOMIC DNA]</scope>
    <source>
        <strain evidence="2 3">ALG-7-W6</strain>
    </source>
</reference>
<comment type="caution">
    <text evidence="2">The sequence shown here is derived from an EMBL/GenBank/DDBJ whole genome shotgun (WGS) entry which is preliminary data.</text>
</comment>
<dbReference type="EMBL" id="LSSL01000678">
    <property type="protein sequence ID" value="OLY83962.1"/>
    <property type="molecule type" value="Genomic_DNA"/>
</dbReference>
<keyword evidence="3" id="KW-1185">Reference proteome</keyword>
<proteinExistence type="predicted"/>
<name>A0A1R0H447_9FUNG</name>
<dbReference type="OrthoDB" id="439808at2759"/>
<evidence type="ECO:0000313" key="3">
    <source>
        <dbReference type="Proteomes" id="UP000187455"/>
    </source>
</evidence>
<gene>
    <name evidence="2" type="ORF">AYI68_g1884</name>
</gene>
<feature type="compositionally biased region" description="Basic and acidic residues" evidence="1">
    <location>
        <begin position="17"/>
        <end position="50"/>
    </location>
</feature>
<protein>
    <recommendedName>
        <fullName evidence="4">RRM domain-containing protein</fullName>
    </recommendedName>
</protein>